<sequence length="86" mass="9791">TSTPYRNFELFQIEIDEGYSYKSLGHSEKSQEYIMVLEGELTLKINNKIYKLNPDDSISFSASTEHIYTNSGNGILKATITNFYPA</sequence>
<feature type="non-terminal residue" evidence="2">
    <location>
        <position position="1"/>
    </location>
</feature>
<feature type="domain" description="Cupin type-2" evidence="1">
    <location>
        <begin position="26"/>
        <end position="78"/>
    </location>
</feature>
<dbReference type="InterPro" id="IPR014710">
    <property type="entry name" value="RmlC-like_jellyroll"/>
</dbReference>
<dbReference type="RefSeq" id="WP_322382580.1">
    <property type="nucleotide sequence ID" value="NZ_WNVM01000836.1"/>
</dbReference>
<dbReference type="Proteomes" id="UP001292368">
    <property type="component" value="Unassembled WGS sequence"/>
</dbReference>
<dbReference type="SUPFAM" id="SSF51182">
    <property type="entry name" value="RmlC-like cupins"/>
    <property type="match status" value="1"/>
</dbReference>
<dbReference type="InterPro" id="IPR013096">
    <property type="entry name" value="Cupin_2"/>
</dbReference>
<dbReference type="EMBL" id="WNVM01000836">
    <property type="protein sequence ID" value="MDZ5010830.1"/>
    <property type="molecule type" value="Genomic_DNA"/>
</dbReference>
<accession>A0AAW9ILN5</accession>
<dbReference type="Gene3D" id="2.60.120.10">
    <property type="entry name" value="Jelly Rolls"/>
    <property type="match status" value="1"/>
</dbReference>
<dbReference type="InterPro" id="IPR011051">
    <property type="entry name" value="RmlC_Cupin_sf"/>
</dbReference>
<evidence type="ECO:0000313" key="3">
    <source>
        <dbReference type="Proteomes" id="UP001292368"/>
    </source>
</evidence>
<dbReference type="Pfam" id="PF07883">
    <property type="entry name" value="Cupin_2"/>
    <property type="match status" value="1"/>
</dbReference>
<reference evidence="2" key="1">
    <citation type="submission" date="2019-11" db="EMBL/GenBank/DDBJ databases">
        <title>Characterization of Clostridium perfringens isolates from swine manure treated agricultural soils.</title>
        <authorList>
            <person name="Wushke S.T."/>
        </authorList>
    </citation>
    <scope>NUCLEOTIDE SEQUENCE</scope>
    <source>
        <strain evidence="2">V2</strain>
    </source>
</reference>
<proteinExistence type="predicted"/>
<comment type="caution">
    <text evidence="2">The sequence shown here is derived from an EMBL/GenBank/DDBJ whole genome shotgun (WGS) entry which is preliminary data.</text>
</comment>
<evidence type="ECO:0000313" key="2">
    <source>
        <dbReference type="EMBL" id="MDZ5010830.1"/>
    </source>
</evidence>
<gene>
    <name evidence="2" type="ORF">GNF77_18410</name>
</gene>
<name>A0AAW9ILN5_CLOPF</name>
<evidence type="ECO:0000259" key="1">
    <source>
        <dbReference type="Pfam" id="PF07883"/>
    </source>
</evidence>
<dbReference type="AlphaFoldDB" id="A0AAW9ILN5"/>
<dbReference type="CDD" id="cd02209">
    <property type="entry name" value="cupin_XRE_C"/>
    <property type="match status" value="1"/>
</dbReference>
<protein>
    <submittedName>
        <fullName evidence="2">Cupin domain-containing protein</fullName>
    </submittedName>
</protein>
<organism evidence="2 3">
    <name type="scientific">Clostridium perfringens</name>
    <dbReference type="NCBI Taxonomy" id="1502"/>
    <lineage>
        <taxon>Bacteria</taxon>
        <taxon>Bacillati</taxon>
        <taxon>Bacillota</taxon>
        <taxon>Clostridia</taxon>
        <taxon>Eubacteriales</taxon>
        <taxon>Clostridiaceae</taxon>
        <taxon>Clostridium</taxon>
    </lineage>
</organism>